<name>A0AAV8YH65_9CUCU</name>
<gene>
    <name evidence="1" type="ORF">NQ318_007638</name>
</gene>
<reference evidence="1" key="1">
    <citation type="journal article" date="2023" name="Insect Mol. Biol.">
        <title>Genome sequencing provides insights into the evolution of gene families encoding plant cell wall-degrading enzymes in longhorned beetles.</title>
        <authorList>
            <person name="Shin N.R."/>
            <person name="Okamura Y."/>
            <person name="Kirsch R."/>
            <person name="Pauchet Y."/>
        </authorList>
    </citation>
    <scope>NUCLEOTIDE SEQUENCE</scope>
    <source>
        <strain evidence="1">AMC_N1</strain>
    </source>
</reference>
<accession>A0AAV8YH65</accession>
<evidence type="ECO:0000313" key="2">
    <source>
        <dbReference type="Proteomes" id="UP001162162"/>
    </source>
</evidence>
<dbReference type="EMBL" id="JAPWTK010000107">
    <property type="protein sequence ID" value="KAJ8949930.1"/>
    <property type="molecule type" value="Genomic_DNA"/>
</dbReference>
<organism evidence="1 2">
    <name type="scientific">Aromia moschata</name>
    <dbReference type="NCBI Taxonomy" id="1265417"/>
    <lineage>
        <taxon>Eukaryota</taxon>
        <taxon>Metazoa</taxon>
        <taxon>Ecdysozoa</taxon>
        <taxon>Arthropoda</taxon>
        <taxon>Hexapoda</taxon>
        <taxon>Insecta</taxon>
        <taxon>Pterygota</taxon>
        <taxon>Neoptera</taxon>
        <taxon>Endopterygota</taxon>
        <taxon>Coleoptera</taxon>
        <taxon>Polyphaga</taxon>
        <taxon>Cucujiformia</taxon>
        <taxon>Chrysomeloidea</taxon>
        <taxon>Cerambycidae</taxon>
        <taxon>Cerambycinae</taxon>
        <taxon>Callichromatini</taxon>
        <taxon>Aromia</taxon>
    </lineage>
</organism>
<sequence>MEASRRENGDIKATSKSLTIYMLWKRNVVATLLTVLTSKHYLRVNSRARGGHQLSDYGAARRAALWNAGRNNGLAAGDSRGLPYKRPVFSDSRGPRAIMSRPRRERPLRAADIYTRPAAAGVVDNKKLQQISFSKMVHTLVVKSRFPEARVQKVPMGLLTAKYYILEVGGGPLSGPLILGALVHRLHQPCYAPGSNNGNVTGYFP</sequence>
<comment type="caution">
    <text evidence="1">The sequence shown here is derived from an EMBL/GenBank/DDBJ whole genome shotgun (WGS) entry which is preliminary data.</text>
</comment>
<evidence type="ECO:0000313" key="1">
    <source>
        <dbReference type="EMBL" id="KAJ8949930.1"/>
    </source>
</evidence>
<protein>
    <submittedName>
        <fullName evidence="1">Uncharacterized protein</fullName>
    </submittedName>
</protein>
<dbReference type="AlphaFoldDB" id="A0AAV8YH65"/>
<keyword evidence="2" id="KW-1185">Reference proteome</keyword>
<proteinExistence type="predicted"/>
<dbReference type="Proteomes" id="UP001162162">
    <property type="component" value="Unassembled WGS sequence"/>
</dbReference>